<dbReference type="Proteomes" id="UP000186019">
    <property type="component" value="Unassembled WGS sequence"/>
</dbReference>
<organism evidence="1 2">
    <name type="scientific">Roseovarius nanhaiticus</name>
    <dbReference type="NCBI Taxonomy" id="573024"/>
    <lineage>
        <taxon>Bacteria</taxon>
        <taxon>Pseudomonadati</taxon>
        <taxon>Pseudomonadota</taxon>
        <taxon>Alphaproteobacteria</taxon>
        <taxon>Rhodobacterales</taxon>
        <taxon>Roseobacteraceae</taxon>
        <taxon>Roseovarius</taxon>
    </lineage>
</organism>
<dbReference type="AlphaFoldDB" id="A0A1N7HDN0"/>
<proteinExistence type="predicted"/>
<dbReference type="EMBL" id="FTNV01000003">
    <property type="protein sequence ID" value="SIS22979.1"/>
    <property type="molecule type" value="Genomic_DNA"/>
</dbReference>
<dbReference type="STRING" id="573024.SAMN05216208_2501"/>
<name>A0A1N7HDN0_9RHOB</name>
<evidence type="ECO:0000313" key="1">
    <source>
        <dbReference type="EMBL" id="SIS22979.1"/>
    </source>
</evidence>
<gene>
    <name evidence="1" type="ORF">SAMN05421666_2814</name>
</gene>
<protein>
    <submittedName>
        <fullName evidence="1">Uncharacterized protein</fullName>
    </submittedName>
</protein>
<dbReference type="RefSeq" id="WP_083687120.1">
    <property type="nucleotide sequence ID" value="NZ_FOAC01000002.1"/>
</dbReference>
<keyword evidence="2" id="KW-1185">Reference proteome</keyword>
<evidence type="ECO:0000313" key="2">
    <source>
        <dbReference type="Proteomes" id="UP000186019"/>
    </source>
</evidence>
<sequence length="173" mass="17962">MGGPAAYRQLAGLPLWVGLLALAACERSSEAEMRSVLEGWAPIGETLSFEVQRGCAAGLFQLVDARISSSMPVVTSAPEAAIVLRRQGAVAIDDIRVTPQAAIEGLIGVDRASGMRMRMAGLEARACMDDEIRAAFAAALTAPRAVLMVGRDHGIVALMDAEAGVLVAAMGAE</sequence>
<reference evidence="1 2" key="1">
    <citation type="submission" date="2017-01" db="EMBL/GenBank/DDBJ databases">
        <authorList>
            <person name="Mah S.A."/>
            <person name="Swanson W.J."/>
            <person name="Moy G.W."/>
            <person name="Vacquier V.D."/>
        </authorList>
    </citation>
    <scope>NUCLEOTIDE SEQUENCE [LARGE SCALE GENOMIC DNA]</scope>
    <source>
        <strain evidence="1 2">DSM 29590</strain>
    </source>
</reference>
<dbReference type="OrthoDB" id="7843485at2"/>
<accession>A0A1N7HDN0</accession>